<dbReference type="InterPro" id="IPR001638">
    <property type="entry name" value="Solute-binding_3/MltF_N"/>
</dbReference>
<sequence length="267" mass="29700">MLKKTELLMVIIFFVVFRADAARDMLRIGADLSNPPFQYSGKGGKPGGFEIDVTNAVCKSVSIKCTYVINTLDAQIPALLARKVDVILPLGVTQKRKNAIDFSRYVFHLPTRLVARKESHLLPRAESIRGKRIAVQQGSIQEIYAEKYWQPEGVAIKNYPDLEAIYEDLYAGRVDGALAPSVAVTYGFLQTPQGKDFELKGPEVTDADLFSKGSAYGIRQGDSETKQLINRGLETIIHNGIYSGIQKHYFGDQDLSVKEQDTQPTEK</sequence>
<evidence type="ECO:0000256" key="2">
    <source>
        <dbReference type="ARBA" id="ARBA00010333"/>
    </source>
</evidence>
<protein>
    <submittedName>
        <fullName evidence="7">ABC transporter substrate-binding protein</fullName>
    </submittedName>
    <submittedName>
        <fullName evidence="6">Transporter substrate-binding domain-containing protein</fullName>
    </submittedName>
</protein>
<evidence type="ECO:0000313" key="7">
    <source>
        <dbReference type="EMBL" id="MLU99496.1"/>
    </source>
</evidence>
<keyword evidence="3" id="KW-0732">Signal</keyword>
<evidence type="ECO:0000259" key="5">
    <source>
        <dbReference type="SMART" id="SM00062"/>
    </source>
</evidence>
<evidence type="ECO:0000313" key="6">
    <source>
        <dbReference type="EMBL" id="EBP3998476.1"/>
    </source>
</evidence>
<dbReference type="PANTHER" id="PTHR35936">
    <property type="entry name" value="MEMBRANE-BOUND LYTIC MUREIN TRANSGLYCOSYLASE F"/>
    <property type="match status" value="1"/>
</dbReference>
<name>A0A403MMX5_SALET</name>
<evidence type="ECO:0000256" key="1">
    <source>
        <dbReference type="ARBA" id="ARBA00004196"/>
    </source>
</evidence>
<reference evidence="6" key="1">
    <citation type="submission" date="2018-07" db="EMBL/GenBank/DDBJ databases">
        <authorList>
            <consortium name="GenomeTrakr network: Whole genome sequencing for foodborne pathogen traceback"/>
        </authorList>
    </citation>
    <scope>NUCLEOTIDE SEQUENCE [LARGE SCALE GENOMIC DNA]</scope>
    <source>
        <strain evidence="6">CFSAN002851</strain>
    </source>
</reference>
<dbReference type="SMART" id="SM00062">
    <property type="entry name" value="PBPb"/>
    <property type="match status" value="1"/>
</dbReference>
<dbReference type="PANTHER" id="PTHR35936:SF13">
    <property type="entry name" value="HISTIDINE-BINDING PERIPLASMIC PROTEIN"/>
    <property type="match status" value="1"/>
</dbReference>
<dbReference type="EMBL" id="AAGLPX010000010">
    <property type="protein sequence ID" value="EBP3998476.1"/>
    <property type="molecule type" value="Genomic_DNA"/>
</dbReference>
<comment type="caution">
    <text evidence="7">The sequence shown here is derived from an EMBL/GenBank/DDBJ whole genome shotgun (WGS) entry which is preliminary data.</text>
</comment>
<proteinExistence type="inferred from homology"/>
<dbReference type="Proteomes" id="UP000839575">
    <property type="component" value="Unassembled WGS sequence"/>
</dbReference>
<dbReference type="PROSITE" id="PS01039">
    <property type="entry name" value="SBP_BACTERIAL_3"/>
    <property type="match status" value="1"/>
</dbReference>
<organism evidence="7">
    <name type="scientific">Salmonella enterica I</name>
    <dbReference type="NCBI Taxonomy" id="59201"/>
    <lineage>
        <taxon>Bacteria</taxon>
        <taxon>Pseudomonadati</taxon>
        <taxon>Pseudomonadota</taxon>
        <taxon>Gammaproteobacteria</taxon>
        <taxon>Enterobacterales</taxon>
        <taxon>Enterobacteriaceae</taxon>
        <taxon>Salmonella</taxon>
    </lineage>
</organism>
<reference evidence="7" key="2">
    <citation type="submission" date="2018-07" db="EMBL/GenBank/DDBJ databases">
        <authorList>
            <person name="Ashton P.M."/>
            <person name="Dallman T."/>
            <person name="Nair S."/>
            <person name="De Pinna E."/>
            <person name="Peters T."/>
            <person name="Grant K."/>
        </authorList>
    </citation>
    <scope>NUCLEOTIDE SEQUENCE [LARGE SCALE GENOMIC DNA]</scope>
    <source>
        <strain evidence="7">157339</strain>
    </source>
</reference>
<comment type="subcellular location">
    <subcellularLocation>
        <location evidence="1">Cell envelope</location>
    </subcellularLocation>
</comment>
<gene>
    <name evidence="7" type="ORF">DRU74_22720</name>
    <name evidence="6" type="ORF">S301_07220</name>
</gene>
<accession>A0A5U3ETX2</accession>
<accession>A0A403MMX5</accession>
<feature type="domain" description="Solute-binding protein family 3/N-terminal" evidence="5">
    <location>
        <begin position="25"/>
        <end position="253"/>
    </location>
</feature>
<dbReference type="Pfam" id="PF00497">
    <property type="entry name" value="SBP_bac_3"/>
    <property type="match status" value="1"/>
</dbReference>
<dbReference type="AlphaFoldDB" id="A0A403MMX5"/>
<dbReference type="InterPro" id="IPR018313">
    <property type="entry name" value="SBP_3_CS"/>
</dbReference>
<dbReference type="EMBL" id="RVHM01000045">
    <property type="protein sequence ID" value="MLU99496.1"/>
    <property type="molecule type" value="Genomic_DNA"/>
</dbReference>
<evidence type="ECO:0000256" key="4">
    <source>
        <dbReference type="RuleBase" id="RU003744"/>
    </source>
</evidence>
<dbReference type="Gene3D" id="3.40.190.10">
    <property type="entry name" value="Periplasmic binding protein-like II"/>
    <property type="match status" value="2"/>
</dbReference>
<comment type="similarity">
    <text evidence="2 4">Belongs to the bacterial solute-binding protein 3 family.</text>
</comment>
<dbReference type="GO" id="GO:0030288">
    <property type="term" value="C:outer membrane-bounded periplasmic space"/>
    <property type="evidence" value="ECO:0007669"/>
    <property type="project" value="UniProtKB-ARBA"/>
</dbReference>
<dbReference type="SUPFAM" id="SSF53850">
    <property type="entry name" value="Periplasmic binding protein-like II"/>
    <property type="match status" value="1"/>
</dbReference>
<evidence type="ECO:0000256" key="3">
    <source>
        <dbReference type="ARBA" id="ARBA00022729"/>
    </source>
</evidence>
<dbReference type="Proteomes" id="UP000885374">
    <property type="component" value="Unassembled WGS sequence"/>
</dbReference>